<evidence type="ECO:0000256" key="5">
    <source>
        <dbReference type="ARBA" id="ARBA00022741"/>
    </source>
</evidence>
<evidence type="ECO:0000256" key="3">
    <source>
        <dbReference type="ARBA" id="ARBA00022598"/>
    </source>
</evidence>
<dbReference type="EMBL" id="CP007029">
    <property type="protein sequence ID" value="AHE98057.1"/>
    <property type="molecule type" value="Genomic_DNA"/>
</dbReference>
<gene>
    <name evidence="8" type="primary">tilS</name>
    <name evidence="11" type="ORF">THITH_07070</name>
</gene>
<dbReference type="Gene3D" id="1.20.59.20">
    <property type="match status" value="1"/>
</dbReference>
<evidence type="ECO:0000256" key="7">
    <source>
        <dbReference type="ARBA" id="ARBA00048539"/>
    </source>
</evidence>
<dbReference type="InterPro" id="IPR012094">
    <property type="entry name" value="tRNA_Ile_lys_synt"/>
</dbReference>
<dbReference type="GO" id="GO:0005524">
    <property type="term" value="F:ATP binding"/>
    <property type="evidence" value="ECO:0007669"/>
    <property type="project" value="UniProtKB-UniRule"/>
</dbReference>
<dbReference type="SUPFAM" id="SSF82829">
    <property type="entry name" value="MesJ substrate recognition domain-like"/>
    <property type="match status" value="1"/>
</dbReference>
<evidence type="ECO:0000256" key="4">
    <source>
        <dbReference type="ARBA" id="ARBA00022694"/>
    </source>
</evidence>
<dbReference type="GO" id="GO:0006400">
    <property type="term" value="P:tRNA modification"/>
    <property type="evidence" value="ECO:0007669"/>
    <property type="project" value="UniProtKB-UniRule"/>
</dbReference>
<reference evidence="11 12" key="1">
    <citation type="submission" date="2013-12" db="EMBL/GenBank/DDBJ databases">
        <authorList>
            <consortium name="DOE Joint Genome Institute"/>
            <person name="Muyzer G."/>
            <person name="Huntemann M."/>
            <person name="Han J."/>
            <person name="Chen A."/>
            <person name="Kyrpides N."/>
            <person name="Mavromatis K."/>
            <person name="Markowitz V."/>
            <person name="Palaniappan K."/>
            <person name="Ivanova N."/>
            <person name="Schaumberg A."/>
            <person name="Pati A."/>
            <person name="Liolios K."/>
            <person name="Nordberg H.P."/>
            <person name="Cantor M.N."/>
            <person name="Hua S.X."/>
            <person name="Woyke T."/>
        </authorList>
    </citation>
    <scope>NUCLEOTIDE SEQUENCE [LARGE SCALE GENOMIC DNA]</scope>
    <source>
        <strain evidence="11 12">ARh 1</strain>
    </source>
</reference>
<dbReference type="InterPro" id="IPR015262">
    <property type="entry name" value="tRNA_Ile_lys_synt_subst-bd"/>
</dbReference>
<keyword evidence="12" id="KW-1185">Reference proteome</keyword>
<dbReference type="EC" id="6.3.4.19" evidence="8"/>
<comment type="subcellular location">
    <subcellularLocation>
        <location evidence="1 8">Cytoplasm</location>
    </subcellularLocation>
</comment>
<organism evidence="11 12">
    <name type="scientific">Thioalkalivibrio paradoxus ARh 1</name>
    <dbReference type="NCBI Taxonomy" id="713585"/>
    <lineage>
        <taxon>Bacteria</taxon>
        <taxon>Pseudomonadati</taxon>
        <taxon>Pseudomonadota</taxon>
        <taxon>Gammaproteobacteria</taxon>
        <taxon>Chromatiales</taxon>
        <taxon>Ectothiorhodospiraceae</taxon>
        <taxon>Thioalkalivibrio</taxon>
    </lineage>
</organism>
<comment type="function">
    <text evidence="8">Ligates lysine onto the cytidine present at position 34 of the AUA codon-specific tRNA(Ile) that contains the anticodon CAU, in an ATP-dependent manner. Cytidine is converted to lysidine, thus changing the amino acid specificity of the tRNA from methionine to isoleucine.</text>
</comment>
<dbReference type="GO" id="GO:0032267">
    <property type="term" value="F:tRNA(Ile)-lysidine synthase activity"/>
    <property type="evidence" value="ECO:0007669"/>
    <property type="project" value="UniProtKB-EC"/>
</dbReference>
<evidence type="ECO:0000313" key="12">
    <source>
        <dbReference type="Proteomes" id="UP000005289"/>
    </source>
</evidence>
<comment type="similarity">
    <text evidence="8">Belongs to the tRNA(Ile)-lysidine synthase family.</text>
</comment>
<keyword evidence="4 8" id="KW-0819">tRNA processing</keyword>
<dbReference type="Pfam" id="PF01171">
    <property type="entry name" value="ATP_bind_3"/>
    <property type="match status" value="1"/>
</dbReference>
<accession>W0DLB3</accession>
<evidence type="ECO:0000256" key="2">
    <source>
        <dbReference type="ARBA" id="ARBA00022490"/>
    </source>
</evidence>
<dbReference type="NCBIfam" id="TIGR02433">
    <property type="entry name" value="lysidine_TilS_C"/>
    <property type="match status" value="1"/>
</dbReference>
<dbReference type="PANTHER" id="PTHR43033">
    <property type="entry name" value="TRNA(ILE)-LYSIDINE SYNTHASE-RELATED"/>
    <property type="match status" value="1"/>
</dbReference>
<dbReference type="HAMAP" id="MF_01161">
    <property type="entry name" value="tRNA_Ile_lys_synt"/>
    <property type="match status" value="1"/>
</dbReference>
<dbReference type="NCBIfam" id="TIGR02432">
    <property type="entry name" value="lysidine_TilS_N"/>
    <property type="match status" value="1"/>
</dbReference>
<keyword evidence="6 8" id="KW-0067">ATP-binding</keyword>
<dbReference type="SUPFAM" id="SSF52402">
    <property type="entry name" value="Adenine nucleotide alpha hydrolases-like"/>
    <property type="match status" value="1"/>
</dbReference>
<feature type="domain" description="Lysidine-tRNA(Ile) synthetase C-terminal" evidence="10">
    <location>
        <begin position="370"/>
        <end position="439"/>
    </location>
</feature>
<proteinExistence type="inferred from homology"/>
<name>W0DLB3_9GAMM</name>
<dbReference type="InterPro" id="IPR011063">
    <property type="entry name" value="TilS/TtcA_N"/>
</dbReference>
<dbReference type="STRING" id="713585.THITH_07070"/>
<dbReference type="Pfam" id="PF09179">
    <property type="entry name" value="TilS"/>
    <property type="match status" value="1"/>
</dbReference>
<evidence type="ECO:0000313" key="11">
    <source>
        <dbReference type="EMBL" id="AHE98057.1"/>
    </source>
</evidence>
<dbReference type="InterPro" id="IPR012795">
    <property type="entry name" value="tRNA_Ile_lys_synt_N"/>
</dbReference>
<dbReference type="Gene3D" id="3.40.50.620">
    <property type="entry name" value="HUPs"/>
    <property type="match status" value="1"/>
</dbReference>
<sequence length="468" mass="50672">MARSRNRPADTVTAALRTFLADHPEIDTLRVAFSGGRDSTVLLHALACLDSGRTLTAMHVHHGLHEHAQAQAEHCQRFAAQIGVTCDVRRIRVPQDSAEGLEAAARDARYQVLVERMSTNSCVLTAHHAGDQAETFLLAALKGSGPYGLAAMRPLRRLGPCWLGRPLLGVGAAAVAAYAREQHLNWVEDPSNRDTRFDRNYLRRQVLPVLGPRFAVEPRLGGAARLQAEAVEVLEGLLDPIVERLGGPAPGTLRVGGFLDQPPERRSWLLRRFLERAGVPAPRRGPLREFLRQLAEAGPDSSPVLQWNGSSLRSYRGLLYLLGAGEPGPPPPPGTLLDWPRGAPQMTLPDGRVLTVADLRAAGIRSSEGLRIGFRQGGEVLHTPAGRRSLKTLMQARGIPPWQRARVPLVRLNDEWVAALWSHAPGTPDPAVEHAALPVRPEFGAAPAEACGESGGSGAQRDSERDSD</sequence>
<dbReference type="InterPro" id="IPR012796">
    <property type="entry name" value="Lysidine-tRNA-synth_C"/>
</dbReference>
<dbReference type="RefSeq" id="WP_006747831.1">
    <property type="nucleotide sequence ID" value="NZ_CP007029.1"/>
</dbReference>
<dbReference type="CDD" id="cd01992">
    <property type="entry name" value="TilS_N"/>
    <property type="match status" value="1"/>
</dbReference>
<evidence type="ECO:0000256" key="9">
    <source>
        <dbReference type="SAM" id="MobiDB-lite"/>
    </source>
</evidence>
<feature type="region of interest" description="Disordered" evidence="9">
    <location>
        <begin position="440"/>
        <end position="468"/>
    </location>
</feature>
<dbReference type="Proteomes" id="UP000005289">
    <property type="component" value="Chromosome"/>
</dbReference>
<evidence type="ECO:0000256" key="1">
    <source>
        <dbReference type="ARBA" id="ARBA00004496"/>
    </source>
</evidence>
<dbReference type="OrthoDB" id="9807403at2"/>
<dbReference type="InterPro" id="IPR014729">
    <property type="entry name" value="Rossmann-like_a/b/a_fold"/>
</dbReference>
<protein>
    <recommendedName>
        <fullName evidence="8">tRNA(Ile)-lysidine synthase</fullName>
        <ecNumber evidence="8">6.3.4.19</ecNumber>
    </recommendedName>
    <alternativeName>
        <fullName evidence="8">tRNA(Ile)-2-lysyl-cytidine synthase</fullName>
    </alternativeName>
    <alternativeName>
        <fullName evidence="8">tRNA(Ile)-lysidine synthetase</fullName>
    </alternativeName>
</protein>
<dbReference type="KEGG" id="tti:THITH_07070"/>
<evidence type="ECO:0000256" key="6">
    <source>
        <dbReference type="ARBA" id="ARBA00022840"/>
    </source>
</evidence>
<dbReference type="SUPFAM" id="SSF56037">
    <property type="entry name" value="PheT/TilS domain"/>
    <property type="match status" value="1"/>
</dbReference>
<dbReference type="Pfam" id="PF11734">
    <property type="entry name" value="TilS_C"/>
    <property type="match status" value="1"/>
</dbReference>
<keyword evidence="5 8" id="KW-0547">Nucleotide-binding</keyword>
<keyword evidence="3 8" id="KW-0436">Ligase</keyword>
<dbReference type="PANTHER" id="PTHR43033:SF1">
    <property type="entry name" value="TRNA(ILE)-LYSIDINE SYNTHASE-RELATED"/>
    <property type="match status" value="1"/>
</dbReference>
<dbReference type="AlphaFoldDB" id="W0DLB3"/>
<evidence type="ECO:0000256" key="8">
    <source>
        <dbReference type="HAMAP-Rule" id="MF_01161"/>
    </source>
</evidence>
<dbReference type="SMART" id="SM00977">
    <property type="entry name" value="TilS_C"/>
    <property type="match status" value="1"/>
</dbReference>
<comment type="domain">
    <text evidence="8">The N-terminal region contains the highly conserved SGGXDS motif, predicted to be a P-loop motif involved in ATP binding.</text>
</comment>
<feature type="binding site" evidence="8">
    <location>
        <begin position="34"/>
        <end position="39"/>
    </location>
    <ligand>
        <name>ATP</name>
        <dbReference type="ChEBI" id="CHEBI:30616"/>
    </ligand>
</feature>
<keyword evidence="2 8" id="KW-0963">Cytoplasm</keyword>
<dbReference type="GO" id="GO:0005737">
    <property type="term" value="C:cytoplasm"/>
    <property type="evidence" value="ECO:0007669"/>
    <property type="project" value="UniProtKB-SubCell"/>
</dbReference>
<evidence type="ECO:0000259" key="10">
    <source>
        <dbReference type="SMART" id="SM00977"/>
    </source>
</evidence>
<comment type="catalytic activity">
    <reaction evidence="7 8">
        <text>cytidine(34) in tRNA(Ile2) + L-lysine + ATP = lysidine(34) in tRNA(Ile2) + AMP + diphosphate + H(+)</text>
        <dbReference type="Rhea" id="RHEA:43744"/>
        <dbReference type="Rhea" id="RHEA-COMP:10625"/>
        <dbReference type="Rhea" id="RHEA-COMP:10670"/>
        <dbReference type="ChEBI" id="CHEBI:15378"/>
        <dbReference type="ChEBI" id="CHEBI:30616"/>
        <dbReference type="ChEBI" id="CHEBI:32551"/>
        <dbReference type="ChEBI" id="CHEBI:33019"/>
        <dbReference type="ChEBI" id="CHEBI:82748"/>
        <dbReference type="ChEBI" id="CHEBI:83665"/>
        <dbReference type="ChEBI" id="CHEBI:456215"/>
        <dbReference type="EC" id="6.3.4.19"/>
    </reaction>
</comment>
<dbReference type="HOGENOM" id="CLU_018869_2_0_6"/>